<evidence type="ECO:0000313" key="10">
    <source>
        <dbReference type="EMBL" id="BCO26304.1"/>
    </source>
</evidence>
<keyword evidence="3 6" id="KW-0597">Phosphoprotein</keyword>
<keyword evidence="7" id="KW-0812">Transmembrane</keyword>
<dbReference type="CDD" id="cd00156">
    <property type="entry name" value="REC"/>
    <property type="match status" value="1"/>
</dbReference>
<feature type="transmembrane region" description="Helical" evidence="7">
    <location>
        <begin position="172"/>
        <end position="191"/>
    </location>
</feature>
<dbReference type="InterPro" id="IPR005467">
    <property type="entry name" value="His_kinase_dom"/>
</dbReference>
<keyword evidence="7" id="KW-0472">Membrane</keyword>
<feature type="domain" description="Histidine kinase" evidence="8">
    <location>
        <begin position="259"/>
        <end position="478"/>
    </location>
</feature>
<dbReference type="InterPro" id="IPR036890">
    <property type="entry name" value="HATPase_C_sf"/>
</dbReference>
<dbReference type="PROSITE" id="PS50110">
    <property type="entry name" value="RESPONSE_REGULATORY"/>
    <property type="match status" value="1"/>
</dbReference>
<evidence type="ECO:0000256" key="3">
    <source>
        <dbReference type="ARBA" id="ARBA00022553"/>
    </source>
</evidence>
<evidence type="ECO:0000256" key="7">
    <source>
        <dbReference type="SAM" id="Phobius"/>
    </source>
</evidence>
<evidence type="ECO:0000256" key="5">
    <source>
        <dbReference type="ARBA" id="ARBA00022777"/>
    </source>
</evidence>
<dbReference type="PRINTS" id="PR00344">
    <property type="entry name" value="BCTRLSENSOR"/>
</dbReference>
<dbReference type="Gene3D" id="3.30.565.10">
    <property type="entry name" value="Histidine kinase-like ATPase, C-terminal domain"/>
    <property type="match status" value="1"/>
</dbReference>
<dbReference type="SMART" id="SM00448">
    <property type="entry name" value="REC"/>
    <property type="match status" value="1"/>
</dbReference>
<evidence type="ECO:0000313" key="11">
    <source>
        <dbReference type="Proteomes" id="UP000824366"/>
    </source>
</evidence>
<protein>
    <recommendedName>
        <fullName evidence="2">histidine kinase</fullName>
        <ecNumber evidence="2">2.7.13.3</ecNumber>
    </recommendedName>
</protein>
<name>A0ABM7MJ92_9BURK</name>
<feature type="transmembrane region" description="Helical" evidence="7">
    <location>
        <begin position="54"/>
        <end position="75"/>
    </location>
</feature>
<dbReference type="SMART" id="SM00387">
    <property type="entry name" value="HATPase_c"/>
    <property type="match status" value="1"/>
</dbReference>
<evidence type="ECO:0000259" key="9">
    <source>
        <dbReference type="PROSITE" id="PS50110"/>
    </source>
</evidence>
<dbReference type="InterPro" id="IPR011006">
    <property type="entry name" value="CheY-like_superfamily"/>
</dbReference>
<evidence type="ECO:0000256" key="2">
    <source>
        <dbReference type="ARBA" id="ARBA00012438"/>
    </source>
</evidence>
<evidence type="ECO:0000256" key="6">
    <source>
        <dbReference type="PROSITE-ProRule" id="PRU00169"/>
    </source>
</evidence>
<dbReference type="InterPro" id="IPR036097">
    <property type="entry name" value="HisK_dim/P_sf"/>
</dbReference>
<proteinExistence type="predicted"/>
<keyword evidence="7" id="KW-1133">Transmembrane helix</keyword>
<dbReference type="EMBL" id="AP024238">
    <property type="protein sequence ID" value="BCO26304.1"/>
    <property type="molecule type" value="Genomic_DNA"/>
</dbReference>
<comment type="catalytic activity">
    <reaction evidence="1">
        <text>ATP + protein L-histidine = ADP + protein N-phospho-L-histidine.</text>
        <dbReference type="EC" id="2.7.13.3"/>
    </reaction>
</comment>
<feature type="transmembrane region" description="Helical" evidence="7">
    <location>
        <begin position="81"/>
        <end position="102"/>
    </location>
</feature>
<evidence type="ECO:0000259" key="8">
    <source>
        <dbReference type="PROSITE" id="PS50109"/>
    </source>
</evidence>
<dbReference type="PANTHER" id="PTHR43047:SF9">
    <property type="entry name" value="HISTIDINE KINASE"/>
    <property type="match status" value="1"/>
</dbReference>
<feature type="transmembrane region" description="Helical" evidence="7">
    <location>
        <begin position="122"/>
        <end position="141"/>
    </location>
</feature>
<dbReference type="Pfam" id="PF00512">
    <property type="entry name" value="HisKA"/>
    <property type="match status" value="1"/>
</dbReference>
<gene>
    <name evidence="10" type="ORF">MIZ03_1184</name>
</gene>
<feature type="transmembrane region" description="Helical" evidence="7">
    <location>
        <begin position="197"/>
        <end position="215"/>
    </location>
</feature>
<dbReference type="SUPFAM" id="SSF55874">
    <property type="entry name" value="ATPase domain of HSP90 chaperone/DNA topoisomerase II/histidine kinase"/>
    <property type="match status" value="1"/>
</dbReference>
<evidence type="ECO:0000256" key="4">
    <source>
        <dbReference type="ARBA" id="ARBA00022679"/>
    </source>
</evidence>
<keyword evidence="4" id="KW-0808">Transferase</keyword>
<dbReference type="EC" id="2.7.13.3" evidence="2"/>
<dbReference type="Pfam" id="PF02518">
    <property type="entry name" value="HATPase_c"/>
    <property type="match status" value="1"/>
</dbReference>
<dbReference type="PROSITE" id="PS50109">
    <property type="entry name" value="HIS_KIN"/>
    <property type="match status" value="1"/>
</dbReference>
<evidence type="ECO:0000256" key="1">
    <source>
        <dbReference type="ARBA" id="ARBA00000085"/>
    </source>
</evidence>
<dbReference type="Pfam" id="PF00072">
    <property type="entry name" value="Response_reg"/>
    <property type="match status" value="1"/>
</dbReference>
<accession>A0ABM7MJ92</accession>
<feature type="domain" description="Response regulatory" evidence="9">
    <location>
        <begin position="509"/>
        <end position="625"/>
    </location>
</feature>
<dbReference type="InterPro" id="IPR003661">
    <property type="entry name" value="HisK_dim/P_dom"/>
</dbReference>
<feature type="modified residue" description="4-aspartylphosphate" evidence="6">
    <location>
        <position position="560"/>
    </location>
</feature>
<dbReference type="Proteomes" id="UP000824366">
    <property type="component" value="Chromosome"/>
</dbReference>
<dbReference type="Gene3D" id="3.40.50.2300">
    <property type="match status" value="1"/>
</dbReference>
<dbReference type="SUPFAM" id="SSF52172">
    <property type="entry name" value="CheY-like"/>
    <property type="match status" value="1"/>
</dbReference>
<dbReference type="SUPFAM" id="SSF47384">
    <property type="entry name" value="Homodimeric domain of signal transducing histidine kinase"/>
    <property type="match status" value="1"/>
</dbReference>
<dbReference type="GO" id="GO:0016301">
    <property type="term" value="F:kinase activity"/>
    <property type="evidence" value="ECO:0007669"/>
    <property type="project" value="UniProtKB-KW"/>
</dbReference>
<dbReference type="PANTHER" id="PTHR43047">
    <property type="entry name" value="TWO-COMPONENT HISTIDINE PROTEIN KINASE"/>
    <property type="match status" value="1"/>
</dbReference>
<sequence>MPTPTMAGYRQHPKCTDTLMNCRLTIAHVLQLRLFHTYDPAVEQELFVLGYRNLAVHVLGQTGLSLLVAAGAWATVAHVRVVSWLAYMLVMAVIFGLGIWGFRQRANRPGIHPAVFRQWKVAHLWMVTSTGLGWGGLGFLFVPGAQVNNLMVMTSFAGALAYSAVSNAHDLQGFVVSVSLAIVVLLSQIPAAFGDQALVVMGMCLLYLSVMAWVARNAHLTLIESIQLRLANEHLARKNAENASRAEQANRDKSEFLAAASHDLRQPVHALLLLIEAYRQQVPAAAQHPLILNIATAGQSIGSLFNALMELSRLESGMEQPVVATFELSESITRMVARVRPEADRKNLTLRCQVGKAAERLMLCTDKLLLERMLGNLLTNAVRYTAEGGVLLSLRLAHGGDGYWLEIWDTGVGIAQGDQARIFDPYVQVANRERDRTKGLGLGLAIVRHASELLGIGLTLRSQLGRGSCFRLHLPAGLCTHAPAPQAQQTPTRFLPDSVHIANQLYGRRILLVDDDPMIQHAMQALLGSWGIDLRCAVTGDASAIKVCGSDWQPECVLCDFRLPGAMDGIEMLDYLQDCYPQAVGILQTGELVQTVQARAEEAGYMVMFKPVDALVLASTLGAVLKRHGVERVA</sequence>
<reference evidence="10 11" key="1">
    <citation type="journal article" date="2021" name="Microbiol. Spectr.">
        <title>A Single Bacterium Capable of Oxidation and Reduction of Iron at Circumneutral pH.</title>
        <authorList>
            <person name="Kato S."/>
            <person name="Ohkuma M."/>
        </authorList>
    </citation>
    <scope>NUCLEOTIDE SEQUENCE [LARGE SCALE GENOMIC DNA]</scope>
    <source>
        <strain evidence="10 11">MIZ03</strain>
    </source>
</reference>
<keyword evidence="5 10" id="KW-0418">Kinase</keyword>
<dbReference type="InterPro" id="IPR001789">
    <property type="entry name" value="Sig_transdc_resp-reg_receiver"/>
</dbReference>
<dbReference type="CDD" id="cd00082">
    <property type="entry name" value="HisKA"/>
    <property type="match status" value="1"/>
</dbReference>
<keyword evidence="11" id="KW-1185">Reference proteome</keyword>
<dbReference type="InterPro" id="IPR004358">
    <property type="entry name" value="Sig_transdc_His_kin-like_C"/>
</dbReference>
<dbReference type="SMART" id="SM00388">
    <property type="entry name" value="HisKA"/>
    <property type="match status" value="1"/>
</dbReference>
<dbReference type="RefSeq" id="WP_223909579.1">
    <property type="nucleotide sequence ID" value="NZ_AP024238.1"/>
</dbReference>
<organism evidence="10 11">
    <name type="scientific">Rhodoferax lithotrophicus</name>
    <dbReference type="NCBI Taxonomy" id="2798804"/>
    <lineage>
        <taxon>Bacteria</taxon>
        <taxon>Pseudomonadati</taxon>
        <taxon>Pseudomonadota</taxon>
        <taxon>Betaproteobacteria</taxon>
        <taxon>Burkholderiales</taxon>
        <taxon>Comamonadaceae</taxon>
        <taxon>Rhodoferax</taxon>
    </lineage>
</organism>
<dbReference type="InterPro" id="IPR003594">
    <property type="entry name" value="HATPase_dom"/>
</dbReference>
<dbReference type="Gene3D" id="1.10.287.130">
    <property type="match status" value="1"/>
</dbReference>